<dbReference type="InterPro" id="IPR002712">
    <property type="entry name" value="CcdB"/>
</dbReference>
<dbReference type="RefSeq" id="WP_120702798.1">
    <property type="nucleotide sequence ID" value="NZ_CP032694.1"/>
</dbReference>
<evidence type="ECO:0000256" key="6">
    <source>
        <dbReference type="ARBA" id="ARBA00029628"/>
    </source>
</evidence>
<evidence type="ECO:0000256" key="2">
    <source>
        <dbReference type="ARBA" id="ARBA00015075"/>
    </source>
</evidence>
<evidence type="ECO:0000256" key="1">
    <source>
        <dbReference type="ARBA" id="ARBA00005230"/>
    </source>
</evidence>
<dbReference type="EMBL" id="CP032694">
    <property type="protein sequence ID" value="AYG57698.1"/>
    <property type="molecule type" value="Genomic_DNA"/>
</dbReference>
<dbReference type="GO" id="GO:0008657">
    <property type="term" value="F:DNA topoisomerase type II (double strand cut, ATP-hydrolyzing) inhibitor activity"/>
    <property type="evidence" value="ECO:0007669"/>
    <property type="project" value="InterPro"/>
</dbReference>
<dbReference type="OrthoDB" id="9813510at2"/>
<accession>A0A387FFN9</accession>
<comment type="similarity">
    <text evidence="1">Belongs to the CcdB toxin family.</text>
</comment>
<organism evidence="8 9">
    <name type="scientific">Rhizobium jaguaris</name>
    <dbReference type="NCBI Taxonomy" id="1312183"/>
    <lineage>
        <taxon>Bacteria</taxon>
        <taxon>Pseudomonadati</taxon>
        <taxon>Pseudomonadota</taxon>
        <taxon>Alphaproteobacteria</taxon>
        <taxon>Hyphomicrobiales</taxon>
        <taxon>Rhizobiaceae</taxon>
        <taxon>Rhizobium/Agrobacterium group</taxon>
        <taxon>Rhizobium</taxon>
    </lineage>
</organism>
<proteinExistence type="inferred from homology"/>
<evidence type="ECO:0000313" key="8">
    <source>
        <dbReference type="EMBL" id="AYG57698.1"/>
    </source>
</evidence>
<dbReference type="AlphaFoldDB" id="A0A387FFN9"/>
<keyword evidence="4" id="KW-0805">Transcription regulation</keyword>
<evidence type="ECO:0000313" key="9">
    <source>
        <dbReference type="Proteomes" id="UP000282195"/>
    </source>
</evidence>
<name>A0A387FFN9_9HYPH</name>
<sequence>MARFHVYGLKQSQTLALDLQSNLLERLNTRMMVPLLPMDDVSASITRLNPRFAINDRPYIMMTQLIGAVSLTEIGDLIIDLSPHSDQITAATDFLFQGF</sequence>
<reference evidence="8 9" key="1">
    <citation type="submission" date="2018-10" db="EMBL/GenBank/DDBJ databases">
        <title>Rhizobium etli, R. leguminosarum and a new Rhizobium genospecies from Phaseolus dumosus.</title>
        <authorList>
            <person name="Ramirez-Puebla S.T."/>
            <person name="Rogel-Hernandez M.A."/>
            <person name="Guerrero G."/>
            <person name="Ormeno-Orrillo E."/>
            <person name="Martinez-Romero J.C."/>
            <person name="Negrete-Yankelevich S."/>
            <person name="Martinez-Romero E."/>
        </authorList>
    </citation>
    <scope>NUCLEOTIDE SEQUENCE [LARGE SCALE GENOMIC DNA]</scope>
    <source>
        <strain evidence="8 9">CCGE525</strain>
    </source>
</reference>
<evidence type="ECO:0000256" key="7">
    <source>
        <dbReference type="ARBA" id="ARBA00033135"/>
    </source>
</evidence>
<evidence type="ECO:0000256" key="3">
    <source>
        <dbReference type="ARBA" id="ARBA00022491"/>
    </source>
</evidence>
<keyword evidence="5" id="KW-0804">Transcription</keyword>
<gene>
    <name evidence="8" type="ORF">CCGE525_01850</name>
</gene>
<protein>
    <recommendedName>
        <fullName evidence="2">Toxin CcdB</fullName>
    </recommendedName>
    <alternativeName>
        <fullName evidence="7">Cytotoxic protein CcdB</fullName>
    </alternativeName>
    <alternativeName>
        <fullName evidence="6">Protein LetD</fullName>
    </alternativeName>
</protein>
<dbReference type="KEGG" id="rjg:CCGE525_01850"/>
<dbReference type="SUPFAM" id="SSF50118">
    <property type="entry name" value="Cell growth inhibitor/plasmid maintenance toxic component"/>
    <property type="match status" value="1"/>
</dbReference>
<keyword evidence="9" id="KW-1185">Reference proteome</keyword>
<evidence type="ECO:0000256" key="4">
    <source>
        <dbReference type="ARBA" id="ARBA00023015"/>
    </source>
</evidence>
<dbReference type="Pfam" id="PF01845">
    <property type="entry name" value="CcdB"/>
    <property type="match status" value="1"/>
</dbReference>
<evidence type="ECO:0000256" key="5">
    <source>
        <dbReference type="ARBA" id="ARBA00023163"/>
    </source>
</evidence>
<dbReference type="Proteomes" id="UP000282195">
    <property type="component" value="Chromosome"/>
</dbReference>
<dbReference type="GO" id="GO:0006276">
    <property type="term" value="P:plasmid maintenance"/>
    <property type="evidence" value="ECO:0007669"/>
    <property type="project" value="InterPro"/>
</dbReference>
<dbReference type="InterPro" id="IPR011067">
    <property type="entry name" value="Plasmid_toxin/cell-grow_inhib"/>
</dbReference>
<keyword evidence="3" id="KW-0678">Repressor</keyword>
<dbReference type="Gene3D" id="2.30.30.110">
    <property type="match status" value="1"/>
</dbReference>